<sequence length="179" mass="19574">MSAVRLIYRSEPLDKIVKLLLDRGADPSFIFEDTAELSVIDEELFELLLDRGADPNYVSRNGSTALELVMCREIADKYGDKVTKAGIIESDPVVKLLLEKGCDPNHLFKDGRTALALAASIGATSVVKLLLKSGADPTAKSRDKTTALSQAILYGQESTATILRRAMHQLARRIDSEIL</sequence>
<dbReference type="PROSITE" id="PS50297">
    <property type="entry name" value="ANK_REP_REGION"/>
    <property type="match status" value="1"/>
</dbReference>
<accession>A0AAN8NUH1</accession>
<dbReference type="PANTHER" id="PTHR24180:SF45">
    <property type="entry name" value="POLY [ADP-RIBOSE] POLYMERASE TANKYRASE"/>
    <property type="match status" value="1"/>
</dbReference>
<dbReference type="SMART" id="SM00248">
    <property type="entry name" value="ANK"/>
    <property type="match status" value="3"/>
</dbReference>
<comment type="caution">
    <text evidence="4">The sequence shown here is derived from an EMBL/GenBank/DDBJ whole genome shotgun (WGS) entry which is preliminary data.</text>
</comment>
<dbReference type="AlphaFoldDB" id="A0AAN8NUH1"/>
<organism evidence="4 5">
    <name type="scientific">Arthrobotrys conoides</name>
    <dbReference type="NCBI Taxonomy" id="74498"/>
    <lineage>
        <taxon>Eukaryota</taxon>
        <taxon>Fungi</taxon>
        <taxon>Dikarya</taxon>
        <taxon>Ascomycota</taxon>
        <taxon>Pezizomycotina</taxon>
        <taxon>Orbiliomycetes</taxon>
        <taxon>Orbiliales</taxon>
        <taxon>Orbiliaceae</taxon>
        <taxon>Arthrobotrys</taxon>
    </lineage>
</organism>
<dbReference type="Pfam" id="PF12796">
    <property type="entry name" value="Ank_2"/>
    <property type="match status" value="1"/>
</dbReference>
<dbReference type="SUPFAM" id="SSF48403">
    <property type="entry name" value="Ankyrin repeat"/>
    <property type="match status" value="1"/>
</dbReference>
<evidence type="ECO:0008006" key="6">
    <source>
        <dbReference type="Google" id="ProtNLM"/>
    </source>
</evidence>
<dbReference type="Gene3D" id="1.25.40.20">
    <property type="entry name" value="Ankyrin repeat-containing domain"/>
    <property type="match status" value="2"/>
</dbReference>
<keyword evidence="5" id="KW-1185">Reference proteome</keyword>
<evidence type="ECO:0000256" key="2">
    <source>
        <dbReference type="ARBA" id="ARBA00023043"/>
    </source>
</evidence>
<dbReference type="Proteomes" id="UP001307849">
    <property type="component" value="Unassembled WGS sequence"/>
</dbReference>
<protein>
    <recommendedName>
        <fullName evidence="6">Ankyrin repeat domain-containing protein</fullName>
    </recommendedName>
</protein>
<evidence type="ECO:0000313" key="5">
    <source>
        <dbReference type="Proteomes" id="UP001307849"/>
    </source>
</evidence>
<gene>
    <name evidence="4" type="ORF">TWF506_005887</name>
</gene>
<keyword evidence="2 3" id="KW-0040">ANK repeat</keyword>
<keyword evidence="1" id="KW-0677">Repeat</keyword>
<dbReference type="InterPro" id="IPR051637">
    <property type="entry name" value="Ank_repeat_dom-contain_49"/>
</dbReference>
<dbReference type="InterPro" id="IPR036770">
    <property type="entry name" value="Ankyrin_rpt-contain_sf"/>
</dbReference>
<evidence type="ECO:0000313" key="4">
    <source>
        <dbReference type="EMBL" id="KAK6518748.1"/>
    </source>
</evidence>
<evidence type="ECO:0000256" key="3">
    <source>
        <dbReference type="PROSITE-ProRule" id="PRU00023"/>
    </source>
</evidence>
<dbReference type="PROSITE" id="PS50088">
    <property type="entry name" value="ANK_REPEAT"/>
    <property type="match status" value="1"/>
</dbReference>
<dbReference type="EMBL" id="JAVHJM010000002">
    <property type="protein sequence ID" value="KAK6518748.1"/>
    <property type="molecule type" value="Genomic_DNA"/>
</dbReference>
<proteinExistence type="predicted"/>
<dbReference type="InterPro" id="IPR002110">
    <property type="entry name" value="Ankyrin_rpt"/>
</dbReference>
<dbReference type="PANTHER" id="PTHR24180">
    <property type="entry name" value="CYCLIN-DEPENDENT KINASE INHIBITOR 2C-RELATED"/>
    <property type="match status" value="1"/>
</dbReference>
<reference evidence="4 5" key="1">
    <citation type="submission" date="2019-10" db="EMBL/GenBank/DDBJ databases">
        <authorList>
            <person name="Palmer J.M."/>
        </authorList>
    </citation>
    <scope>NUCLEOTIDE SEQUENCE [LARGE SCALE GENOMIC DNA]</scope>
    <source>
        <strain evidence="4 5">TWF506</strain>
    </source>
</reference>
<evidence type="ECO:0000256" key="1">
    <source>
        <dbReference type="ARBA" id="ARBA00022737"/>
    </source>
</evidence>
<feature type="repeat" description="ANK" evidence="3">
    <location>
        <begin position="110"/>
        <end position="142"/>
    </location>
</feature>
<name>A0AAN8NUH1_9PEZI</name>